<reference evidence="1 2" key="1">
    <citation type="submission" date="2019-04" db="EMBL/GenBank/DDBJ databases">
        <title>Draft genome sequences for three unisolated Alnus-infective Frankia Sp+ strains, AgTrS, AiOr and AvVan, the first sequenced Frankia strains able to sporulate in-planta.</title>
        <authorList>
            <person name="Bethencourt L."/>
            <person name="Vautrin F."/>
            <person name="Taib N."/>
            <person name="Dubost A."/>
            <person name="Castro-Garcia L."/>
            <person name="Imbaud O."/>
            <person name="Abrouk D."/>
            <person name="Fournier P."/>
            <person name="Briolay J."/>
            <person name="Nguyen A."/>
            <person name="Normand P."/>
            <person name="Fernandez M.P."/>
            <person name="Brochier-Armanet C."/>
            <person name="Herrera-Belaroussi A."/>
        </authorList>
    </citation>
    <scope>NUCLEOTIDE SEQUENCE [LARGE SCALE GENOMIC DNA]</scope>
    <source>
        <strain evidence="1 2">AvVan</strain>
    </source>
</reference>
<dbReference type="Proteomes" id="UP000305282">
    <property type="component" value="Unassembled WGS sequence"/>
</dbReference>
<sequence>MTTVTDTLDDIAVTAVLVLALSTPGGVTVPAAAAALGRAEAWVRWQVGADRPSDTITAVEDLRTGAIRYRYAHLVVTDTTLIAGALMALTEHGWTQGTHEDALDRVDITGALRLAAGVHPEETPDDPHILDALLAAEDRLAGELGHGPTAVDAGETVAAWQDDPTRTIDEIRALLTTAATR</sequence>
<dbReference type="OrthoDB" id="3220128at2"/>
<dbReference type="Pfam" id="PF19698">
    <property type="entry name" value="DUF6197"/>
    <property type="match status" value="1"/>
</dbReference>
<comment type="caution">
    <text evidence="1">The sequence shown here is derived from an EMBL/GenBank/DDBJ whole genome shotgun (WGS) entry which is preliminary data.</text>
</comment>
<dbReference type="InterPro" id="IPR045677">
    <property type="entry name" value="DUF6197"/>
</dbReference>
<name>A0A4S5ER99_9ACTN</name>
<keyword evidence="2" id="KW-1185">Reference proteome</keyword>
<evidence type="ECO:0000313" key="2">
    <source>
        <dbReference type="Proteomes" id="UP000305282"/>
    </source>
</evidence>
<dbReference type="RefSeq" id="WP_136447684.1">
    <property type="nucleotide sequence ID" value="NZ_CADCWT010000206.1"/>
</dbReference>
<protein>
    <submittedName>
        <fullName evidence="1">Uncharacterized protein</fullName>
    </submittedName>
</protein>
<dbReference type="AlphaFoldDB" id="A0A4S5ER99"/>
<organism evidence="1 2">
    <name type="scientific">Candidatus Frankia alpina</name>
    <dbReference type="NCBI Taxonomy" id="2699483"/>
    <lineage>
        <taxon>Bacteria</taxon>
        <taxon>Bacillati</taxon>
        <taxon>Actinomycetota</taxon>
        <taxon>Actinomycetes</taxon>
        <taxon>Frankiales</taxon>
        <taxon>Frankiaceae</taxon>
        <taxon>Frankia</taxon>
    </lineage>
</organism>
<dbReference type="EMBL" id="SSXH01000150">
    <property type="protein sequence ID" value="THJ74934.1"/>
    <property type="molecule type" value="Genomic_DNA"/>
</dbReference>
<accession>A0A4S5ER99</accession>
<proteinExistence type="predicted"/>
<gene>
    <name evidence="1" type="ORF">E7Y31_08435</name>
</gene>
<evidence type="ECO:0000313" key="1">
    <source>
        <dbReference type="EMBL" id="THJ74934.1"/>
    </source>
</evidence>